<gene>
    <name evidence="9" type="ORF">BOKJ2_LOCUS5211</name>
</gene>
<dbReference type="EC" id="2.4.1.-" evidence="8"/>
<dbReference type="PANTHER" id="PTHR21645">
    <property type="entry name" value="GLYCOSYLTRANSFERASE FAMILY 92 PROTEIN"/>
    <property type="match status" value="1"/>
</dbReference>
<dbReference type="Proteomes" id="UP000783686">
    <property type="component" value="Unassembled WGS sequence"/>
</dbReference>
<reference evidence="9" key="1">
    <citation type="submission" date="2020-09" db="EMBL/GenBank/DDBJ databases">
        <authorList>
            <person name="Kikuchi T."/>
        </authorList>
    </citation>
    <scope>NUCLEOTIDE SEQUENCE</scope>
    <source>
        <strain evidence="9">SH1</strain>
    </source>
</reference>
<evidence type="ECO:0000256" key="2">
    <source>
        <dbReference type="ARBA" id="ARBA00007647"/>
    </source>
</evidence>
<protein>
    <recommendedName>
        <fullName evidence="8">Glycosyltransferase family 92 protein</fullName>
        <ecNumber evidence="8">2.4.1.-</ecNumber>
    </recommendedName>
</protein>
<keyword evidence="10" id="KW-1185">Reference proteome</keyword>
<comment type="caution">
    <text evidence="9">The sequence shown here is derived from an EMBL/GenBank/DDBJ whole genome shotgun (WGS) entry which is preliminary data.</text>
</comment>
<organism evidence="9 10">
    <name type="scientific">Bursaphelenchus okinawaensis</name>
    <dbReference type="NCBI Taxonomy" id="465554"/>
    <lineage>
        <taxon>Eukaryota</taxon>
        <taxon>Metazoa</taxon>
        <taxon>Ecdysozoa</taxon>
        <taxon>Nematoda</taxon>
        <taxon>Chromadorea</taxon>
        <taxon>Rhabditida</taxon>
        <taxon>Tylenchina</taxon>
        <taxon>Tylenchomorpha</taxon>
        <taxon>Aphelenchoidea</taxon>
        <taxon>Aphelenchoididae</taxon>
        <taxon>Bursaphelenchus</taxon>
    </lineage>
</organism>
<evidence type="ECO:0000256" key="7">
    <source>
        <dbReference type="ARBA" id="ARBA00023136"/>
    </source>
</evidence>
<evidence type="ECO:0000256" key="3">
    <source>
        <dbReference type="ARBA" id="ARBA00022676"/>
    </source>
</evidence>
<dbReference type="EMBL" id="CAJFDH010000003">
    <property type="protein sequence ID" value="CAD5213675.1"/>
    <property type="molecule type" value="Genomic_DNA"/>
</dbReference>
<accession>A0A811KD10</accession>
<sequence>MEQSKFTGCWVLSENRKKFGVEELVREEFVTEEFVIENILIWFVYTGKSRGNPVPNIFIGSAHLVDYQNTATPFTVILNTMSDDAGSLTAQDALPLYCLSDKNEKVKTSFRKSDKNRYCSWKDYYIQCDFKQPVDSIQLIDSYGDGIEVSVTKPIQKTIPLVACLSRLFYYDNWQTALVVLEMYHAMGVNEMSIHVINVIQEIYTLLEFYKNEINLKIHPGIVAPQIAGQDPNKNNEAMNQLLCYNECLFNYREAAEFIVFSDMDELITSAGGNLYDTVKRAQLRNPLAAAFEFMWKTSSYANISLRKRTANQLWCQREPTGRVFITFTMLNTKGR</sequence>
<keyword evidence="3 8" id="KW-0328">Glycosyltransferase</keyword>
<dbReference type="GO" id="GO:0016757">
    <property type="term" value="F:glycosyltransferase activity"/>
    <property type="evidence" value="ECO:0007669"/>
    <property type="project" value="UniProtKB-UniRule"/>
</dbReference>
<dbReference type="AlphaFoldDB" id="A0A811KD10"/>
<dbReference type="OrthoDB" id="5777994at2759"/>
<dbReference type="EMBL" id="CAJFCW020000003">
    <property type="protein sequence ID" value="CAG9101345.1"/>
    <property type="molecule type" value="Genomic_DNA"/>
</dbReference>
<dbReference type="InterPro" id="IPR008166">
    <property type="entry name" value="Glyco_transf_92"/>
</dbReference>
<evidence type="ECO:0000313" key="9">
    <source>
        <dbReference type="EMBL" id="CAD5213675.1"/>
    </source>
</evidence>
<dbReference type="InterPro" id="IPR052012">
    <property type="entry name" value="GTase_92"/>
</dbReference>
<comment type="similarity">
    <text evidence="2 8">Belongs to the glycosyltransferase 92 family.</text>
</comment>
<dbReference type="Pfam" id="PF01697">
    <property type="entry name" value="Glyco_transf_92"/>
    <property type="match status" value="1"/>
</dbReference>
<evidence type="ECO:0000313" key="10">
    <source>
        <dbReference type="Proteomes" id="UP000614601"/>
    </source>
</evidence>
<evidence type="ECO:0000256" key="6">
    <source>
        <dbReference type="ARBA" id="ARBA00022989"/>
    </source>
</evidence>
<keyword evidence="6" id="KW-1133">Transmembrane helix</keyword>
<keyword evidence="5" id="KW-0812">Transmembrane</keyword>
<dbReference type="GO" id="GO:0016020">
    <property type="term" value="C:membrane"/>
    <property type="evidence" value="ECO:0007669"/>
    <property type="project" value="UniProtKB-SubCell"/>
</dbReference>
<keyword evidence="4 8" id="KW-0808">Transferase</keyword>
<name>A0A811KD10_9BILA</name>
<evidence type="ECO:0000256" key="1">
    <source>
        <dbReference type="ARBA" id="ARBA00004167"/>
    </source>
</evidence>
<dbReference type="Proteomes" id="UP000614601">
    <property type="component" value="Unassembled WGS sequence"/>
</dbReference>
<dbReference type="PANTHER" id="PTHR21645:SF22">
    <property type="entry name" value="GLYCOSYLTRANSFERASE FAMILY 92 PROTEIN"/>
    <property type="match status" value="1"/>
</dbReference>
<evidence type="ECO:0000256" key="4">
    <source>
        <dbReference type="ARBA" id="ARBA00022679"/>
    </source>
</evidence>
<comment type="subcellular location">
    <subcellularLocation>
        <location evidence="1">Membrane</location>
        <topology evidence="1">Single-pass membrane protein</topology>
    </subcellularLocation>
</comment>
<proteinExistence type="inferred from homology"/>
<evidence type="ECO:0000256" key="8">
    <source>
        <dbReference type="RuleBase" id="RU366017"/>
    </source>
</evidence>
<keyword evidence="7" id="KW-0472">Membrane</keyword>
<evidence type="ECO:0000256" key="5">
    <source>
        <dbReference type="ARBA" id="ARBA00022692"/>
    </source>
</evidence>